<name>V8P854_OPHHA</name>
<sequence>MEPESVIEDKTIELMRLSEKGRGSKVPHRNKVALPEGQKTKMVDPVDPGIPGVSGEDQVLSVQIQSLEEQQPD</sequence>
<feature type="compositionally biased region" description="Basic and acidic residues" evidence="1">
    <location>
        <begin position="7"/>
        <end position="22"/>
    </location>
</feature>
<feature type="region of interest" description="Disordered" evidence="1">
    <location>
        <begin position="1"/>
        <end position="56"/>
    </location>
</feature>
<accession>V8P854</accession>
<dbReference type="AlphaFoldDB" id="V8P854"/>
<gene>
    <name evidence="2" type="ORF">L345_03448</name>
</gene>
<evidence type="ECO:0000256" key="1">
    <source>
        <dbReference type="SAM" id="MobiDB-lite"/>
    </source>
</evidence>
<proteinExistence type="predicted"/>
<organism evidence="2 3">
    <name type="scientific">Ophiophagus hannah</name>
    <name type="common">King cobra</name>
    <name type="synonym">Naja hannah</name>
    <dbReference type="NCBI Taxonomy" id="8665"/>
    <lineage>
        <taxon>Eukaryota</taxon>
        <taxon>Metazoa</taxon>
        <taxon>Chordata</taxon>
        <taxon>Craniata</taxon>
        <taxon>Vertebrata</taxon>
        <taxon>Euteleostomi</taxon>
        <taxon>Lepidosauria</taxon>
        <taxon>Squamata</taxon>
        <taxon>Bifurcata</taxon>
        <taxon>Unidentata</taxon>
        <taxon>Episquamata</taxon>
        <taxon>Toxicofera</taxon>
        <taxon>Serpentes</taxon>
        <taxon>Colubroidea</taxon>
        <taxon>Elapidae</taxon>
        <taxon>Elapinae</taxon>
        <taxon>Ophiophagus</taxon>
    </lineage>
</organism>
<evidence type="ECO:0000313" key="3">
    <source>
        <dbReference type="Proteomes" id="UP000018936"/>
    </source>
</evidence>
<keyword evidence="3" id="KW-1185">Reference proteome</keyword>
<evidence type="ECO:0000313" key="2">
    <source>
        <dbReference type="EMBL" id="ETE70744.1"/>
    </source>
</evidence>
<protein>
    <submittedName>
        <fullName evidence="2">Uncharacterized protein</fullName>
    </submittedName>
</protein>
<comment type="caution">
    <text evidence="2">The sequence shown here is derived from an EMBL/GenBank/DDBJ whole genome shotgun (WGS) entry which is preliminary data.</text>
</comment>
<dbReference type="EMBL" id="AZIM01000488">
    <property type="protein sequence ID" value="ETE70744.1"/>
    <property type="molecule type" value="Genomic_DNA"/>
</dbReference>
<dbReference type="Proteomes" id="UP000018936">
    <property type="component" value="Unassembled WGS sequence"/>
</dbReference>
<reference evidence="2 3" key="1">
    <citation type="journal article" date="2013" name="Proc. Natl. Acad. Sci. U.S.A.">
        <title>The king cobra genome reveals dynamic gene evolution and adaptation in the snake venom system.</title>
        <authorList>
            <person name="Vonk F.J."/>
            <person name="Casewell N.R."/>
            <person name="Henkel C.V."/>
            <person name="Heimberg A.M."/>
            <person name="Jansen H.J."/>
            <person name="McCleary R.J."/>
            <person name="Kerkkamp H.M."/>
            <person name="Vos R.A."/>
            <person name="Guerreiro I."/>
            <person name="Calvete J.J."/>
            <person name="Wuster W."/>
            <person name="Woods A.E."/>
            <person name="Logan J.M."/>
            <person name="Harrison R.A."/>
            <person name="Castoe T.A."/>
            <person name="de Koning A.P."/>
            <person name="Pollock D.D."/>
            <person name="Yandell M."/>
            <person name="Calderon D."/>
            <person name="Renjifo C."/>
            <person name="Currier R.B."/>
            <person name="Salgado D."/>
            <person name="Pla D."/>
            <person name="Sanz L."/>
            <person name="Hyder A.S."/>
            <person name="Ribeiro J.M."/>
            <person name="Arntzen J.W."/>
            <person name="van den Thillart G.E."/>
            <person name="Boetzer M."/>
            <person name="Pirovano W."/>
            <person name="Dirks R.P."/>
            <person name="Spaink H.P."/>
            <person name="Duboule D."/>
            <person name="McGlinn E."/>
            <person name="Kini R.M."/>
            <person name="Richardson M.K."/>
        </authorList>
    </citation>
    <scope>NUCLEOTIDE SEQUENCE</scope>
    <source>
        <tissue evidence="2">Blood</tissue>
    </source>
</reference>